<gene>
    <name evidence="1" type="ORF">ACFO9K_10405</name>
</gene>
<organism evidence="1 2">
    <name type="scientific">Halorussus aquaticus</name>
    <dbReference type="NCBI Taxonomy" id="2953748"/>
    <lineage>
        <taxon>Archaea</taxon>
        <taxon>Methanobacteriati</taxon>
        <taxon>Methanobacteriota</taxon>
        <taxon>Stenosarchaea group</taxon>
        <taxon>Halobacteria</taxon>
        <taxon>Halobacteriales</taxon>
        <taxon>Haladaptataceae</taxon>
        <taxon>Halorussus</taxon>
    </lineage>
</organism>
<evidence type="ECO:0000313" key="2">
    <source>
        <dbReference type="Proteomes" id="UP001595945"/>
    </source>
</evidence>
<dbReference type="RefSeq" id="WP_254269600.1">
    <property type="nucleotide sequence ID" value="NZ_CP100400.1"/>
</dbReference>
<evidence type="ECO:0008006" key="3">
    <source>
        <dbReference type="Google" id="ProtNLM"/>
    </source>
</evidence>
<reference evidence="1 2" key="1">
    <citation type="journal article" date="2019" name="Int. J. Syst. Evol. Microbiol.">
        <title>The Global Catalogue of Microorganisms (GCM) 10K type strain sequencing project: providing services to taxonomists for standard genome sequencing and annotation.</title>
        <authorList>
            <consortium name="The Broad Institute Genomics Platform"/>
            <consortium name="The Broad Institute Genome Sequencing Center for Infectious Disease"/>
            <person name="Wu L."/>
            <person name="Ma J."/>
        </authorList>
    </citation>
    <scope>NUCLEOTIDE SEQUENCE [LARGE SCALE GENOMIC DNA]</scope>
    <source>
        <strain evidence="1 2">XZYJ18</strain>
    </source>
</reference>
<dbReference type="EMBL" id="JBHSHT010000001">
    <property type="protein sequence ID" value="MFC4824673.1"/>
    <property type="molecule type" value="Genomic_DNA"/>
</dbReference>
<dbReference type="Proteomes" id="UP001595945">
    <property type="component" value="Unassembled WGS sequence"/>
</dbReference>
<dbReference type="AlphaFoldDB" id="A0ABD5Q1Z9"/>
<sequence>MNRRLRSLLALTLLLVTAGCAGSVGSSPAGGEGEFHAVAVEEAPPNATVLASDDPRVEVNEYLRRAVRRAAANGSDSVVTVPEADVERVKDDVAALPTYTLNQSSSSEYRWGHYVRHDGTVVNVQFVVLD</sequence>
<proteinExistence type="predicted"/>
<protein>
    <recommendedName>
        <fullName evidence="3">Peptidase inhibitor I9</fullName>
    </recommendedName>
</protein>
<dbReference type="GeneID" id="73044633"/>
<comment type="caution">
    <text evidence="1">The sequence shown here is derived from an EMBL/GenBank/DDBJ whole genome shotgun (WGS) entry which is preliminary data.</text>
</comment>
<name>A0ABD5Q1Z9_9EURY</name>
<dbReference type="PROSITE" id="PS51257">
    <property type="entry name" value="PROKAR_LIPOPROTEIN"/>
    <property type="match status" value="1"/>
</dbReference>
<keyword evidence="2" id="KW-1185">Reference proteome</keyword>
<accession>A0ABD5Q1Z9</accession>
<evidence type="ECO:0000313" key="1">
    <source>
        <dbReference type="EMBL" id="MFC4824673.1"/>
    </source>
</evidence>